<reference evidence="11" key="2">
    <citation type="journal article" date="2016" name="Fungal Biol.">
        <title>Ochratoxin A production by Penicillium thymicola.</title>
        <authorList>
            <person name="Nguyen H.D.T."/>
            <person name="McMullin D.R."/>
            <person name="Ponomareva E."/>
            <person name="Riley R."/>
            <person name="Pomraning K.R."/>
            <person name="Baker S.E."/>
            <person name="Seifert K.A."/>
        </authorList>
    </citation>
    <scope>NUCLEOTIDE SEQUENCE</scope>
    <source>
        <strain evidence="11">DAOM 180753</strain>
    </source>
</reference>
<keyword evidence="5 10" id="KW-0732">Signal</keyword>
<evidence type="ECO:0000256" key="4">
    <source>
        <dbReference type="ARBA" id="ARBA00022692"/>
    </source>
</evidence>
<evidence type="ECO:0000313" key="12">
    <source>
        <dbReference type="Proteomes" id="UP001227192"/>
    </source>
</evidence>
<accession>A0AAI9X3A3</accession>
<keyword evidence="6" id="KW-0256">Endoplasmic reticulum</keyword>
<dbReference type="PANTHER" id="PTHR28285">
    <property type="entry name" value="PROTEIN BIG1"/>
    <property type="match status" value="1"/>
</dbReference>
<dbReference type="GO" id="GO:0006078">
    <property type="term" value="P:(1-&gt;6)-beta-D-glucan biosynthetic process"/>
    <property type="evidence" value="ECO:0007669"/>
    <property type="project" value="TreeGrafter"/>
</dbReference>
<dbReference type="PANTHER" id="PTHR28285:SF1">
    <property type="entry name" value="PROTEIN BIG1"/>
    <property type="match status" value="1"/>
</dbReference>
<keyword evidence="9" id="KW-0961">Cell wall biogenesis/degradation</keyword>
<organism evidence="11 12">
    <name type="scientific">Penicillium thymicola</name>
    <dbReference type="NCBI Taxonomy" id="293382"/>
    <lineage>
        <taxon>Eukaryota</taxon>
        <taxon>Fungi</taxon>
        <taxon>Dikarya</taxon>
        <taxon>Ascomycota</taxon>
        <taxon>Pezizomycotina</taxon>
        <taxon>Eurotiomycetes</taxon>
        <taxon>Eurotiomycetidae</taxon>
        <taxon>Eurotiales</taxon>
        <taxon>Aspergillaceae</taxon>
        <taxon>Penicillium</taxon>
    </lineage>
</organism>
<reference evidence="11" key="1">
    <citation type="submission" date="2015-06" db="EMBL/GenBank/DDBJ databases">
        <authorList>
            <person name="Nguyen H."/>
        </authorList>
    </citation>
    <scope>NUCLEOTIDE SEQUENCE</scope>
    <source>
        <strain evidence="11">DAOM 180753</strain>
    </source>
</reference>
<protein>
    <recommendedName>
        <fullName evidence="3">Protein BIG1</fullName>
    </recommendedName>
</protein>
<evidence type="ECO:0000256" key="8">
    <source>
        <dbReference type="ARBA" id="ARBA00023136"/>
    </source>
</evidence>
<evidence type="ECO:0000256" key="3">
    <source>
        <dbReference type="ARBA" id="ARBA00022089"/>
    </source>
</evidence>
<proteinExistence type="inferred from homology"/>
<dbReference type="GO" id="GO:0005789">
    <property type="term" value="C:endoplasmic reticulum membrane"/>
    <property type="evidence" value="ECO:0007669"/>
    <property type="project" value="UniProtKB-SubCell"/>
</dbReference>
<dbReference type="EMBL" id="LACB01000561">
    <property type="protein sequence ID" value="KAJ9482426.1"/>
    <property type="molecule type" value="Genomic_DNA"/>
</dbReference>
<evidence type="ECO:0000256" key="7">
    <source>
        <dbReference type="ARBA" id="ARBA00022989"/>
    </source>
</evidence>
<evidence type="ECO:0000256" key="10">
    <source>
        <dbReference type="SAM" id="SignalP"/>
    </source>
</evidence>
<sequence>MHLSGFGLLALGAVAVNAFRDTSPFFLASTSEVLTNSTYIQTGASLLEILSSSLSTCPSDYYVVVYPPGVHSSDFSTRKSAPRLGAKMLGKDSSIRSKMSVNEVAGLVEPKEIKGLLDKKCKTQTTAVDASCKLI</sequence>
<feature type="signal peptide" evidence="10">
    <location>
        <begin position="1"/>
        <end position="18"/>
    </location>
</feature>
<keyword evidence="7" id="KW-1133">Transmembrane helix</keyword>
<keyword evidence="8" id="KW-0472">Membrane</keyword>
<comment type="similarity">
    <text evidence="2">Belongs to the BIG1 family.</text>
</comment>
<comment type="subcellular location">
    <subcellularLocation>
        <location evidence="1">Endoplasmic reticulum membrane</location>
        <topology evidence="1">Single-pass type I membrane protein</topology>
    </subcellularLocation>
</comment>
<evidence type="ECO:0000256" key="9">
    <source>
        <dbReference type="ARBA" id="ARBA00023316"/>
    </source>
</evidence>
<evidence type="ECO:0000256" key="1">
    <source>
        <dbReference type="ARBA" id="ARBA00004115"/>
    </source>
</evidence>
<feature type="chain" id="PRO_5042608948" description="Protein BIG1" evidence="10">
    <location>
        <begin position="19"/>
        <end position="135"/>
    </location>
</feature>
<keyword evidence="4" id="KW-0812">Transmembrane</keyword>
<gene>
    <name evidence="11" type="ORF">VN97_g11007</name>
</gene>
<evidence type="ECO:0000313" key="11">
    <source>
        <dbReference type="EMBL" id="KAJ9482426.1"/>
    </source>
</evidence>
<dbReference type="AlphaFoldDB" id="A0AAI9X3A3"/>
<keyword evidence="12" id="KW-1185">Reference proteome</keyword>
<dbReference type="InterPro" id="IPR037654">
    <property type="entry name" value="Big1"/>
</dbReference>
<dbReference type="GO" id="GO:0071555">
    <property type="term" value="P:cell wall organization"/>
    <property type="evidence" value="ECO:0007669"/>
    <property type="project" value="UniProtKB-KW"/>
</dbReference>
<evidence type="ECO:0000256" key="6">
    <source>
        <dbReference type="ARBA" id="ARBA00022824"/>
    </source>
</evidence>
<evidence type="ECO:0000256" key="2">
    <source>
        <dbReference type="ARBA" id="ARBA00008203"/>
    </source>
</evidence>
<dbReference type="Proteomes" id="UP001227192">
    <property type="component" value="Unassembled WGS sequence"/>
</dbReference>
<evidence type="ECO:0000256" key="5">
    <source>
        <dbReference type="ARBA" id="ARBA00022729"/>
    </source>
</evidence>
<name>A0AAI9X3A3_PENTH</name>
<dbReference type="GO" id="GO:0009272">
    <property type="term" value="P:fungal-type cell wall biogenesis"/>
    <property type="evidence" value="ECO:0007669"/>
    <property type="project" value="TreeGrafter"/>
</dbReference>
<comment type="caution">
    <text evidence="11">The sequence shown here is derived from an EMBL/GenBank/DDBJ whole genome shotgun (WGS) entry which is preliminary data.</text>
</comment>